<evidence type="ECO:0000256" key="5">
    <source>
        <dbReference type="SAM" id="MobiDB-lite"/>
    </source>
</evidence>
<name>A0A9X0XF23_9BURK</name>
<reference evidence="7 8" key="1">
    <citation type="submission" date="2021-01" db="EMBL/GenBank/DDBJ databases">
        <title>Piscinibacter sp. Jin2 Genome sequencing and assembly.</title>
        <authorList>
            <person name="Kim I."/>
        </authorList>
    </citation>
    <scope>NUCLEOTIDE SEQUENCE [LARGE SCALE GENOMIC DNA]</scope>
    <source>
        <strain evidence="7 8">Jin2</strain>
    </source>
</reference>
<organism evidence="7 8">
    <name type="scientific">Aquariibacter lacus</name>
    <dbReference type="NCBI Taxonomy" id="2801332"/>
    <lineage>
        <taxon>Bacteria</taxon>
        <taxon>Pseudomonadati</taxon>
        <taxon>Pseudomonadota</taxon>
        <taxon>Betaproteobacteria</taxon>
        <taxon>Burkholderiales</taxon>
        <taxon>Sphaerotilaceae</taxon>
        <taxon>Aquariibacter</taxon>
    </lineage>
</organism>
<dbReference type="Pfam" id="PF00877">
    <property type="entry name" value="NLPC_P60"/>
    <property type="match status" value="1"/>
</dbReference>
<proteinExistence type="inferred from homology"/>
<evidence type="ECO:0000256" key="3">
    <source>
        <dbReference type="ARBA" id="ARBA00022801"/>
    </source>
</evidence>
<feature type="region of interest" description="Disordered" evidence="5">
    <location>
        <begin position="1"/>
        <end position="26"/>
    </location>
</feature>
<dbReference type="InterPro" id="IPR000064">
    <property type="entry name" value="NLP_P60_dom"/>
</dbReference>
<dbReference type="PANTHER" id="PTHR47053:SF1">
    <property type="entry name" value="MUREIN DD-ENDOPEPTIDASE MEPH-RELATED"/>
    <property type="match status" value="1"/>
</dbReference>
<protein>
    <submittedName>
        <fullName evidence="7">C40 family peptidase</fullName>
    </submittedName>
</protein>
<dbReference type="PROSITE" id="PS51935">
    <property type="entry name" value="NLPC_P60"/>
    <property type="match status" value="1"/>
</dbReference>
<evidence type="ECO:0000259" key="6">
    <source>
        <dbReference type="PROSITE" id="PS51935"/>
    </source>
</evidence>
<comment type="caution">
    <text evidence="7">The sequence shown here is derived from an EMBL/GenBank/DDBJ whole genome shotgun (WGS) entry which is preliminary data.</text>
</comment>
<evidence type="ECO:0000313" key="8">
    <source>
        <dbReference type="Proteomes" id="UP000643207"/>
    </source>
</evidence>
<evidence type="ECO:0000256" key="1">
    <source>
        <dbReference type="ARBA" id="ARBA00007074"/>
    </source>
</evidence>
<evidence type="ECO:0000256" key="4">
    <source>
        <dbReference type="ARBA" id="ARBA00022807"/>
    </source>
</evidence>
<dbReference type="PANTHER" id="PTHR47053">
    <property type="entry name" value="MUREIN DD-ENDOPEPTIDASE MEPH-RELATED"/>
    <property type="match status" value="1"/>
</dbReference>
<gene>
    <name evidence="7" type="ORF">JI742_08370</name>
</gene>
<feature type="domain" description="NlpC/P60" evidence="6">
    <location>
        <begin position="63"/>
        <end position="189"/>
    </location>
</feature>
<keyword evidence="3" id="KW-0378">Hydrolase</keyword>
<dbReference type="GO" id="GO:0006508">
    <property type="term" value="P:proteolysis"/>
    <property type="evidence" value="ECO:0007669"/>
    <property type="project" value="UniProtKB-KW"/>
</dbReference>
<evidence type="ECO:0000313" key="7">
    <source>
        <dbReference type="EMBL" id="MBL0719903.1"/>
    </source>
</evidence>
<dbReference type="EMBL" id="JAERRA010000001">
    <property type="protein sequence ID" value="MBL0719903.1"/>
    <property type="molecule type" value="Genomic_DNA"/>
</dbReference>
<dbReference type="SUPFAM" id="SSF54001">
    <property type="entry name" value="Cysteine proteinases"/>
    <property type="match status" value="1"/>
</dbReference>
<evidence type="ECO:0000256" key="2">
    <source>
        <dbReference type="ARBA" id="ARBA00022670"/>
    </source>
</evidence>
<accession>A0A9X0XF23</accession>
<dbReference type="InterPro" id="IPR051202">
    <property type="entry name" value="Peptidase_C40"/>
</dbReference>
<keyword evidence="4" id="KW-0788">Thiol protease</keyword>
<keyword evidence="8" id="KW-1185">Reference proteome</keyword>
<dbReference type="Proteomes" id="UP000643207">
    <property type="component" value="Unassembled WGS sequence"/>
</dbReference>
<dbReference type="AlphaFoldDB" id="A0A9X0XF23"/>
<sequence>MFTAAQGAPRPTGPVPAPAAAPAASAPALQDDPLLHLLHERGVLHRQGPAGPRAGPWVPDGVSDWASELVISAMNFLGVRYRRGGESAHTGFDCSGFTRHVFESTLGLVLPRRSADQARAPGWLKVDRHELKPGDLVFFNTLRSTFSHVGIYVGDDKFIHAPRTGLKVKIEDMRNAYWVKRYNGARRAPVDAAAALAALRGEAPAER</sequence>
<dbReference type="Gene3D" id="3.90.1720.10">
    <property type="entry name" value="endopeptidase domain like (from Nostoc punctiforme)"/>
    <property type="match status" value="1"/>
</dbReference>
<dbReference type="InterPro" id="IPR038765">
    <property type="entry name" value="Papain-like_cys_pep_sf"/>
</dbReference>
<comment type="similarity">
    <text evidence="1">Belongs to the peptidase C40 family.</text>
</comment>
<dbReference type="GO" id="GO:0008234">
    <property type="term" value="F:cysteine-type peptidase activity"/>
    <property type="evidence" value="ECO:0007669"/>
    <property type="project" value="UniProtKB-KW"/>
</dbReference>
<keyword evidence="2" id="KW-0645">Protease</keyword>